<gene>
    <name evidence="3" type="ORF">WHR41_07125</name>
</gene>
<dbReference type="AlphaFoldDB" id="A0AB34KFV3"/>
<organism evidence="3 4">
    <name type="scientific">Cladosporium halotolerans</name>
    <dbReference type="NCBI Taxonomy" id="1052096"/>
    <lineage>
        <taxon>Eukaryota</taxon>
        <taxon>Fungi</taxon>
        <taxon>Dikarya</taxon>
        <taxon>Ascomycota</taxon>
        <taxon>Pezizomycotina</taxon>
        <taxon>Dothideomycetes</taxon>
        <taxon>Dothideomycetidae</taxon>
        <taxon>Cladosporiales</taxon>
        <taxon>Cladosporiaceae</taxon>
        <taxon>Cladosporium</taxon>
    </lineage>
</organism>
<dbReference type="Pfam" id="PF00300">
    <property type="entry name" value="His_Phos_1"/>
    <property type="match status" value="1"/>
</dbReference>
<evidence type="ECO:0000256" key="2">
    <source>
        <dbReference type="PIRSR" id="PIRSR613078-2"/>
    </source>
</evidence>
<dbReference type="InterPro" id="IPR029033">
    <property type="entry name" value="His_PPase_superfam"/>
</dbReference>
<dbReference type="PANTHER" id="PTHR48100">
    <property type="entry name" value="BROAD-SPECIFICITY PHOSPHATASE YOR283W-RELATED"/>
    <property type="match status" value="1"/>
</dbReference>
<dbReference type="PANTHER" id="PTHR48100:SF15">
    <property type="entry name" value="SEDOHEPTULOSE 1,7-BISPHOSPHATASE"/>
    <property type="match status" value="1"/>
</dbReference>
<dbReference type="GO" id="GO:0050278">
    <property type="term" value="F:sedoheptulose-bisphosphatase activity"/>
    <property type="evidence" value="ECO:0007669"/>
    <property type="project" value="TreeGrafter"/>
</dbReference>
<sequence length="227" mass="25418">MAAADATTPKVFLIRHGQTEWSQNGRYTGTTDIPLTSHGEDQIKATAQLVYGKGRLIDPSKVINVFLSPRKRAIKTYELLSGQTEGYEVTENLAEWNYGDYEGRVTKEIRALRKERGLDTEKEWDIWRDGCEGGESPGELAARLDVLIEKIRTIQGPHMHDSEPKDIVLVAHGHTTRAFAKRWLGYDLSFPLSLMMEPGGVGILSYQHNNIKEPALLLGIGFPLQES</sequence>
<feature type="active site" description="Proton donor/acceptor" evidence="1">
    <location>
        <position position="95"/>
    </location>
</feature>
<feature type="binding site" evidence="2">
    <location>
        <position position="72"/>
    </location>
    <ligand>
        <name>substrate</name>
    </ligand>
</feature>
<dbReference type="RefSeq" id="XP_069226890.1">
    <property type="nucleotide sequence ID" value="XM_069375730.1"/>
</dbReference>
<dbReference type="CDD" id="cd07067">
    <property type="entry name" value="HP_PGM_like"/>
    <property type="match status" value="1"/>
</dbReference>
<evidence type="ECO:0000256" key="1">
    <source>
        <dbReference type="PIRSR" id="PIRSR613078-1"/>
    </source>
</evidence>
<feature type="binding site" evidence="2">
    <location>
        <begin position="95"/>
        <end position="98"/>
    </location>
    <ligand>
        <name>substrate</name>
    </ligand>
</feature>
<dbReference type="SUPFAM" id="SSF53254">
    <property type="entry name" value="Phosphoglycerate mutase-like"/>
    <property type="match status" value="1"/>
</dbReference>
<evidence type="ECO:0000313" key="3">
    <source>
        <dbReference type="EMBL" id="KAL1583784.1"/>
    </source>
</evidence>
<evidence type="ECO:0008006" key="5">
    <source>
        <dbReference type="Google" id="ProtNLM"/>
    </source>
</evidence>
<dbReference type="InterPro" id="IPR050275">
    <property type="entry name" value="PGM_Phosphatase"/>
</dbReference>
<dbReference type="Gene3D" id="3.40.50.1240">
    <property type="entry name" value="Phosphoglycerate mutase-like"/>
    <property type="match status" value="1"/>
</dbReference>
<dbReference type="InterPro" id="IPR013078">
    <property type="entry name" value="His_Pase_superF_clade-1"/>
</dbReference>
<dbReference type="EMBL" id="JAAQHG020000031">
    <property type="protein sequence ID" value="KAL1583784.1"/>
    <property type="molecule type" value="Genomic_DNA"/>
</dbReference>
<dbReference type="SMART" id="SM00855">
    <property type="entry name" value="PGAM"/>
    <property type="match status" value="1"/>
</dbReference>
<comment type="caution">
    <text evidence="3">The sequence shown here is derived from an EMBL/GenBank/DDBJ whole genome shotgun (WGS) entry which is preliminary data.</text>
</comment>
<evidence type="ECO:0000313" key="4">
    <source>
        <dbReference type="Proteomes" id="UP000803884"/>
    </source>
</evidence>
<reference evidence="3 4" key="1">
    <citation type="journal article" date="2020" name="Microbiol. Resour. Announc.">
        <title>Draft Genome Sequence of a Cladosporium Species Isolated from the Mesophotic Ascidian Didemnum maculosum.</title>
        <authorList>
            <person name="Gioti A."/>
            <person name="Siaperas R."/>
            <person name="Nikolaivits E."/>
            <person name="Le Goff G."/>
            <person name="Ouazzani J."/>
            <person name="Kotoulas G."/>
            <person name="Topakas E."/>
        </authorList>
    </citation>
    <scope>NUCLEOTIDE SEQUENCE [LARGE SCALE GENOMIC DNA]</scope>
    <source>
        <strain evidence="3 4">TM138-S3</strain>
    </source>
</reference>
<proteinExistence type="predicted"/>
<dbReference type="GO" id="GO:0046390">
    <property type="term" value="P:ribose phosphate biosynthetic process"/>
    <property type="evidence" value="ECO:0007669"/>
    <property type="project" value="TreeGrafter"/>
</dbReference>
<feature type="binding site" evidence="2">
    <location>
        <begin position="28"/>
        <end position="29"/>
    </location>
    <ligand>
        <name>substrate</name>
    </ligand>
</feature>
<keyword evidence="4" id="KW-1185">Reference proteome</keyword>
<dbReference type="GeneID" id="96008568"/>
<protein>
    <recommendedName>
        <fullName evidence="5">Phosphoglycerate mutase</fullName>
    </recommendedName>
</protein>
<dbReference type="Proteomes" id="UP000803884">
    <property type="component" value="Unassembled WGS sequence"/>
</dbReference>
<feature type="active site" description="Tele-phosphohistidine intermediate" evidence="1">
    <location>
        <position position="16"/>
    </location>
</feature>
<name>A0AB34KFV3_9PEZI</name>
<accession>A0AB34KFV3</accession>